<evidence type="ECO:0008006" key="3">
    <source>
        <dbReference type="Google" id="ProtNLM"/>
    </source>
</evidence>
<evidence type="ECO:0000313" key="1">
    <source>
        <dbReference type="EMBL" id="MEX6633025.1"/>
    </source>
</evidence>
<reference evidence="1 2" key="1">
    <citation type="submission" date="2024-05" db="EMBL/GenBank/DDBJ databases">
        <title>Three bacterial strains, DH-69, EH-24, and ECK-19 isolated from coastal sediments.</title>
        <authorList>
            <person name="Ye Y.-Q."/>
            <person name="Du Z.-J."/>
        </authorList>
    </citation>
    <scope>NUCLEOTIDE SEQUENCE [LARGE SCALE GENOMIC DNA]</scope>
    <source>
        <strain evidence="1 2">ECK-19</strain>
    </source>
</reference>
<dbReference type="RefSeq" id="WP_369312961.1">
    <property type="nucleotide sequence ID" value="NZ_JBEHZE010000001.1"/>
</dbReference>
<comment type="caution">
    <text evidence="1">The sequence shown here is derived from an EMBL/GenBank/DDBJ whole genome shotgun (WGS) entry which is preliminary data.</text>
</comment>
<evidence type="ECO:0000313" key="2">
    <source>
        <dbReference type="Proteomes" id="UP001560685"/>
    </source>
</evidence>
<keyword evidence="2" id="KW-1185">Reference proteome</keyword>
<protein>
    <recommendedName>
        <fullName evidence="3">Lipoprotein</fullName>
    </recommendedName>
</protein>
<dbReference type="Proteomes" id="UP001560685">
    <property type="component" value="Unassembled WGS sequence"/>
</dbReference>
<accession>A0ABV3Z2L8</accession>
<sequence>MRSLPELKTRIDVKFVIAALAAIALSGCLVSEEPILTEKNGKARPLKAGGYQSCAIADDGSLEDCELLIVARTDDRSYLVESDEQEPTTGLRFRRVKRKSYVAQMQENDGYAYYYAAGDRNRLTLTMMECPDLPADLRATLIENGDLASDDADYEFCTVLSLKGLTEVGRAYADGEIENDSPLSLVLTAQE</sequence>
<organism evidence="1 2">
    <name type="scientific">Hyphococcus lacteus</name>
    <dbReference type="NCBI Taxonomy" id="3143536"/>
    <lineage>
        <taxon>Bacteria</taxon>
        <taxon>Pseudomonadati</taxon>
        <taxon>Pseudomonadota</taxon>
        <taxon>Alphaproteobacteria</taxon>
        <taxon>Parvularculales</taxon>
        <taxon>Parvularculaceae</taxon>
        <taxon>Hyphococcus</taxon>
    </lineage>
</organism>
<dbReference type="EMBL" id="JBEHZE010000001">
    <property type="protein sequence ID" value="MEX6633025.1"/>
    <property type="molecule type" value="Genomic_DNA"/>
</dbReference>
<dbReference type="PROSITE" id="PS51257">
    <property type="entry name" value="PROKAR_LIPOPROTEIN"/>
    <property type="match status" value="1"/>
</dbReference>
<name>A0ABV3Z2L8_9PROT</name>
<gene>
    <name evidence="1" type="ORF">ABFZ84_05630</name>
</gene>
<proteinExistence type="predicted"/>